<keyword evidence="3" id="KW-0539">Nucleus</keyword>
<dbReference type="PROSITE" id="PS51714">
    <property type="entry name" value="G_BMS1"/>
    <property type="match status" value="1"/>
</dbReference>
<gene>
    <name evidence="7" type="ORF">HETIRDRAFT_169847</name>
</gene>
<dbReference type="PANTHER" id="PTHR12858">
    <property type="entry name" value="RIBOSOME BIOGENESIS PROTEIN"/>
    <property type="match status" value="1"/>
</dbReference>
<dbReference type="GO" id="GO:0003924">
    <property type="term" value="F:GTPase activity"/>
    <property type="evidence" value="ECO:0007669"/>
    <property type="project" value="TreeGrafter"/>
</dbReference>
<evidence type="ECO:0000313" key="7">
    <source>
        <dbReference type="EMBL" id="ETW81101.1"/>
    </source>
</evidence>
<dbReference type="InterPro" id="IPR030387">
    <property type="entry name" value="G_Bms1/Tsr1_dom"/>
</dbReference>
<dbReference type="Pfam" id="PF04950">
    <property type="entry name" value="RIBIOP_C"/>
    <property type="match status" value="1"/>
</dbReference>
<dbReference type="Pfam" id="PF22298">
    <property type="entry name" value="Tsr1_G-like"/>
    <property type="match status" value="1"/>
</dbReference>
<feature type="domain" description="Bms1-type G" evidence="6">
    <location>
        <begin position="85"/>
        <end position="245"/>
    </location>
</feature>
<dbReference type="InParanoid" id="W4K7P7"/>
<keyword evidence="8" id="KW-1185">Reference proteome</keyword>
<dbReference type="FunCoup" id="W4K7P7">
    <property type="interactions" value="474"/>
</dbReference>
<evidence type="ECO:0000256" key="4">
    <source>
        <dbReference type="ARBA" id="ARBA00038288"/>
    </source>
</evidence>
<feature type="compositionally biased region" description="Acidic residues" evidence="5">
    <location>
        <begin position="396"/>
        <end position="419"/>
    </location>
</feature>
<feature type="region of interest" description="Disordered" evidence="5">
    <location>
        <begin position="1"/>
        <end position="67"/>
    </location>
</feature>
<dbReference type="GO" id="GO:0005525">
    <property type="term" value="F:GTP binding"/>
    <property type="evidence" value="ECO:0007669"/>
    <property type="project" value="TreeGrafter"/>
</dbReference>
<dbReference type="HOGENOM" id="CLU_009858_1_0_1"/>
<dbReference type="GeneID" id="20668243"/>
<dbReference type="eggNOG" id="KOG1980">
    <property type="taxonomic scope" value="Eukaryota"/>
</dbReference>
<accession>W4K7P7</accession>
<dbReference type="AlphaFoldDB" id="W4K7P7"/>
<evidence type="ECO:0000256" key="3">
    <source>
        <dbReference type="ARBA" id="ARBA00023242"/>
    </source>
</evidence>
<reference evidence="7 8" key="1">
    <citation type="journal article" date="2012" name="New Phytol.">
        <title>Insight into trade-off between wood decay and parasitism from the genome of a fungal forest pathogen.</title>
        <authorList>
            <person name="Olson A."/>
            <person name="Aerts A."/>
            <person name="Asiegbu F."/>
            <person name="Belbahri L."/>
            <person name="Bouzid O."/>
            <person name="Broberg A."/>
            <person name="Canback B."/>
            <person name="Coutinho P.M."/>
            <person name="Cullen D."/>
            <person name="Dalman K."/>
            <person name="Deflorio G."/>
            <person name="van Diepen L.T."/>
            <person name="Dunand C."/>
            <person name="Duplessis S."/>
            <person name="Durling M."/>
            <person name="Gonthier P."/>
            <person name="Grimwood J."/>
            <person name="Fossdal C.G."/>
            <person name="Hansson D."/>
            <person name="Henrissat B."/>
            <person name="Hietala A."/>
            <person name="Himmelstrand K."/>
            <person name="Hoffmeister D."/>
            <person name="Hogberg N."/>
            <person name="James T.Y."/>
            <person name="Karlsson M."/>
            <person name="Kohler A."/>
            <person name="Kues U."/>
            <person name="Lee Y.H."/>
            <person name="Lin Y.C."/>
            <person name="Lind M."/>
            <person name="Lindquist E."/>
            <person name="Lombard V."/>
            <person name="Lucas S."/>
            <person name="Lunden K."/>
            <person name="Morin E."/>
            <person name="Murat C."/>
            <person name="Park J."/>
            <person name="Raffaello T."/>
            <person name="Rouze P."/>
            <person name="Salamov A."/>
            <person name="Schmutz J."/>
            <person name="Solheim H."/>
            <person name="Stahlberg J."/>
            <person name="Velez H."/>
            <person name="de Vries R.P."/>
            <person name="Wiebenga A."/>
            <person name="Woodward S."/>
            <person name="Yakovlev I."/>
            <person name="Garbelotto M."/>
            <person name="Martin F."/>
            <person name="Grigoriev I.V."/>
            <person name="Stenlid J."/>
        </authorList>
    </citation>
    <scope>NUCLEOTIDE SEQUENCE [LARGE SCALE GENOMIC DNA]</scope>
    <source>
        <strain evidence="7 8">TC 32-1</strain>
    </source>
</reference>
<feature type="compositionally biased region" description="Low complexity" evidence="5">
    <location>
        <begin position="39"/>
        <end position="54"/>
    </location>
</feature>
<dbReference type="PANTHER" id="PTHR12858:SF1">
    <property type="entry name" value="PRE-RRNA-PROCESSING PROTEIN TSR1 HOMOLOG"/>
    <property type="match status" value="1"/>
</dbReference>
<evidence type="ECO:0000259" key="6">
    <source>
        <dbReference type="PROSITE" id="PS51714"/>
    </source>
</evidence>
<evidence type="ECO:0000313" key="8">
    <source>
        <dbReference type="Proteomes" id="UP000030671"/>
    </source>
</evidence>
<dbReference type="InterPro" id="IPR007034">
    <property type="entry name" value="BMS1_TSR1_C"/>
</dbReference>
<evidence type="ECO:0000256" key="1">
    <source>
        <dbReference type="ARBA" id="ARBA00004604"/>
    </source>
</evidence>
<dbReference type="SMART" id="SM00785">
    <property type="entry name" value="AARP2CN"/>
    <property type="match status" value="1"/>
</dbReference>
<comment type="similarity">
    <text evidence="4">Belongs to the TRAFAC class translation factor GTPase superfamily. Bms1-like GTPase family. TSR1 subfamily.</text>
</comment>
<dbReference type="Proteomes" id="UP000030671">
    <property type="component" value="Unassembled WGS sequence"/>
</dbReference>
<keyword evidence="2" id="KW-0690">Ribosome biogenesis</keyword>
<protein>
    <recommendedName>
        <fullName evidence="6">Bms1-type G domain-containing protein</fullName>
    </recommendedName>
</protein>
<sequence length="790" mass="88932">MPEAFHHRPTLKQTNKSFKSKHATKSSLKELSKGRISRQSPKAAPSSNAAAQSKLNRRNNAKQSQLKKREALVSATRVFNGVGGAPRIVAIIPLSEDVSARAVAAVLAEAIDTPTVYIPELGVWKLRAERFKTSIQFIHLPYRDLYAALDACKVADYVVFALSPAVEVDGWGDMLLRALQAQGLPEVVSVVAPGFPIDSKTRPGIVRSLLSFVQYFSPEQMRVFDLNAGPERLNALRVLAEGKPRDVRWRDGRAWILGEDVEWINGELAVTGVIRGAQLSADRLVHLPNFGDFQVSKVVSAPLPRSSKSGHLNAMDVEPVLLAEPSVEDADSLVSSNDPDDMANEQTWPTEEEMHGLDGVDETSQLPEAENGTTPKAVKRIPKGMSEYQAAWIVDGSDDENEDEDAEGKLGEDEEMDPMEQEEMVDMPVFDQNNEEAVSRKSVVFQDLDVEEDERQLDTWRARQHEEQDDLEFPDEIDTPKDVPARTRFQRYRGMRSFRTSPWDPYENLPRDYARIFQFEDFKRTERAVRRRAEQGTGVGPGTRVTVFLKDVPQDAAQRDPRYPLVLFGLLQHEHKKTVLNFTVQRNTEFEGSVRSKDPLILCVGPRRLSVNPVYSQHTRGGGKGANNVHKFERYLRHGSTYVATIYGPVVFGNQPCVLLKETPDPQAPQLVAMGSFQHSDTTRVITKRLVLSGHPFKVHKKTATVRYMFFNNDDVLYFKPIQLHTKHGRAGHIQESLGTHGYFKAHFDGPINQMDTVCMSLYKRVYPRWAELYKEKRGSLPPPSDAMEE</sequence>
<feature type="region of interest" description="Disordered" evidence="5">
    <location>
        <begin position="393"/>
        <end position="419"/>
    </location>
</feature>
<proteinExistence type="inferred from homology"/>
<dbReference type="RefSeq" id="XP_009547777.1">
    <property type="nucleotide sequence ID" value="XM_009549482.1"/>
</dbReference>
<dbReference type="InterPro" id="IPR012948">
    <property type="entry name" value="AARP2CN"/>
</dbReference>
<dbReference type="GO" id="GO:0000462">
    <property type="term" value="P:maturation of SSU-rRNA from tricistronic rRNA transcript (SSU-rRNA, 5.8S rRNA, LSU-rRNA)"/>
    <property type="evidence" value="ECO:0007669"/>
    <property type="project" value="TreeGrafter"/>
</dbReference>
<name>W4K7P7_HETIT</name>
<organism evidence="7 8">
    <name type="scientific">Heterobasidion irregulare (strain TC 32-1)</name>
    <dbReference type="NCBI Taxonomy" id="747525"/>
    <lineage>
        <taxon>Eukaryota</taxon>
        <taxon>Fungi</taxon>
        <taxon>Dikarya</taxon>
        <taxon>Basidiomycota</taxon>
        <taxon>Agaricomycotina</taxon>
        <taxon>Agaricomycetes</taxon>
        <taxon>Russulales</taxon>
        <taxon>Bondarzewiaceae</taxon>
        <taxon>Heterobasidion</taxon>
        <taxon>Heterobasidion annosum species complex</taxon>
    </lineage>
</organism>
<dbReference type="SMART" id="SM01362">
    <property type="entry name" value="DUF663"/>
    <property type="match status" value="1"/>
</dbReference>
<dbReference type="OrthoDB" id="119302at2759"/>
<dbReference type="STRING" id="747525.W4K7P7"/>
<comment type="subcellular location">
    <subcellularLocation>
        <location evidence="1">Nucleus</location>
        <location evidence="1">Nucleolus</location>
    </subcellularLocation>
</comment>
<evidence type="ECO:0000256" key="5">
    <source>
        <dbReference type="SAM" id="MobiDB-lite"/>
    </source>
</evidence>
<dbReference type="Pfam" id="PF08142">
    <property type="entry name" value="AARP2CN"/>
    <property type="match status" value="1"/>
</dbReference>
<dbReference type="GO" id="GO:0034511">
    <property type="term" value="F:U3 snoRNA binding"/>
    <property type="evidence" value="ECO:0007669"/>
    <property type="project" value="TreeGrafter"/>
</dbReference>
<dbReference type="GO" id="GO:0000479">
    <property type="term" value="P:endonucleolytic cleavage of tricistronic rRNA transcript (SSU-rRNA, 5.8S rRNA, LSU-rRNA)"/>
    <property type="evidence" value="ECO:0007669"/>
    <property type="project" value="TreeGrafter"/>
</dbReference>
<dbReference type="EMBL" id="KI925459">
    <property type="protein sequence ID" value="ETW81101.1"/>
    <property type="molecule type" value="Genomic_DNA"/>
</dbReference>
<dbReference type="GO" id="GO:0030688">
    <property type="term" value="C:preribosome, small subunit precursor"/>
    <property type="evidence" value="ECO:0007669"/>
    <property type="project" value="TreeGrafter"/>
</dbReference>
<dbReference type="InterPro" id="IPR039761">
    <property type="entry name" value="Bms1/Tsr1"/>
</dbReference>
<dbReference type="GO" id="GO:0005730">
    <property type="term" value="C:nucleolus"/>
    <property type="evidence" value="ECO:0007669"/>
    <property type="project" value="UniProtKB-SubCell"/>
</dbReference>
<dbReference type="KEGG" id="hir:HETIRDRAFT_169847"/>
<evidence type="ECO:0000256" key="2">
    <source>
        <dbReference type="ARBA" id="ARBA00022517"/>
    </source>
</evidence>